<dbReference type="eggNOG" id="COG0557">
    <property type="taxonomic scope" value="Bacteria"/>
</dbReference>
<gene>
    <name evidence="2" type="ordered locus">Dde_0173</name>
</gene>
<dbReference type="GO" id="GO:0000175">
    <property type="term" value="F:3'-5'-RNA exonuclease activity"/>
    <property type="evidence" value="ECO:0007669"/>
    <property type="project" value="TreeGrafter"/>
</dbReference>
<dbReference type="SUPFAM" id="SSF50249">
    <property type="entry name" value="Nucleic acid-binding proteins"/>
    <property type="match status" value="1"/>
</dbReference>
<sequence>MSATSPLVQYPGPGCIVEFMQGNKPQIAWVQEEQSGKLRLLTQSKRETKLAAARVMPWAGPQYGADKSRQEALELLNQHEERRNTRAAALDPLELWELAQGEVQAATAQWFAELLHESPDADDIAAMGRVLLECKTHFKFQSPEFEIYDAEKVHARMTEQEARRKREQLASEGHDFLRALWETHQKRRTPPCTPEDAGLAAEIEALLRKRIAEPDDHDSEQLWKQISKGLPDVPHLPLLLAQAWGIVPAHHNFHLDRADYDRSPDWHAPHAQALADLRRRVLAARTEPCGIPFISIDSSSTRDIDDAFHIEPRADGGHRLRLAIACPALGWEFGSELDKAVMRRATSIYLPEGNLHMLPEELGTDFFSLIGQQERPALVMEFDIAPAGQLEATTLKACWVQLAANLSYADCEAVLNGDPGWDAPDNPAAAFADQLKAGAALSRILLEQRVSCGAVVIERPDPKTTLTGTGADTQVEIEHDSPTPASCLLVSEMMILANSGIALWAKDRDIALLHRTQDVGVPKEYAGVWDQPHDIARVVKALSSAVLETAPRRHSGIGVPAYSPVTSPLRRYPDLVNVAQLIHYLGTGTPRWSRDELDAMLPLLTARLDAAGQVQRFRPRYWKLLYFKQKGDKTWWDAVVTDENDAFVTVSLPDQQIFVRGRRSSFGERAHPGTRLMVRIGKVHPLNNEIQILDVMEQ</sequence>
<dbReference type="HOGENOM" id="CLU_015903_1_1_7"/>
<dbReference type="InterPro" id="IPR050180">
    <property type="entry name" value="RNR_Ribonuclease"/>
</dbReference>
<organism evidence="2 3">
    <name type="scientific">Oleidesulfovibrio alaskensis (strain ATCC BAA-1058 / DSM 17464 / G20)</name>
    <name type="common">Desulfovibrio alaskensis</name>
    <dbReference type="NCBI Taxonomy" id="207559"/>
    <lineage>
        <taxon>Bacteria</taxon>
        <taxon>Pseudomonadati</taxon>
        <taxon>Thermodesulfobacteriota</taxon>
        <taxon>Desulfovibrionia</taxon>
        <taxon>Desulfovibrionales</taxon>
        <taxon>Desulfovibrionaceae</taxon>
        <taxon>Oleidesulfovibrio</taxon>
    </lineage>
</organism>
<feature type="domain" description="RNB" evidence="1">
    <location>
        <begin position="285"/>
        <end position="587"/>
    </location>
</feature>
<reference evidence="2 3" key="1">
    <citation type="journal article" date="2011" name="J. Bacteriol.">
        <title>Complete genome sequence and updated annotation of Desulfovibrio alaskensis G20.</title>
        <authorList>
            <person name="Hauser L.J."/>
            <person name="Land M.L."/>
            <person name="Brown S.D."/>
            <person name="Larimer F."/>
            <person name="Keller K.L."/>
            <person name="Rapp-Giles B.J."/>
            <person name="Price M.N."/>
            <person name="Lin M."/>
            <person name="Bruce D.C."/>
            <person name="Detter J.C."/>
            <person name="Tapia R."/>
            <person name="Han C.S."/>
            <person name="Goodwin L.A."/>
            <person name="Cheng J.F."/>
            <person name="Pitluck S."/>
            <person name="Copeland A."/>
            <person name="Lucas S."/>
            <person name="Nolan M."/>
            <person name="Lapidus A.L."/>
            <person name="Palumbo A.V."/>
            <person name="Wall J.D."/>
        </authorList>
    </citation>
    <scope>NUCLEOTIDE SEQUENCE [LARGE SCALE GENOMIC DNA]</scope>
    <source>
        <strain evidence="3">ATCC BAA 1058 / DSM 17464 / G20</strain>
    </source>
</reference>
<dbReference type="SMART" id="SM00955">
    <property type="entry name" value="RNB"/>
    <property type="match status" value="1"/>
</dbReference>
<keyword evidence="3" id="KW-1185">Reference proteome</keyword>
<dbReference type="KEGG" id="dde:Dde_0173"/>
<dbReference type="PANTHER" id="PTHR23355">
    <property type="entry name" value="RIBONUCLEASE"/>
    <property type="match status" value="1"/>
</dbReference>
<protein>
    <submittedName>
        <fullName evidence="2">Ribonuclease II</fullName>
    </submittedName>
</protein>
<dbReference type="InterPro" id="IPR001900">
    <property type="entry name" value="RNase_II/R"/>
</dbReference>
<evidence type="ECO:0000259" key="1">
    <source>
        <dbReference type="SMART" id="SM00955"/>
    </source>
</evidence>
<dbReference type="EMBL" id="CP000112">
    <property type="protein sequence ID" value="ABB36974.1"/>
    <property type="molecule type" value="Genomic_DNA"/>
</dbReference>
<accession>Q317C2</accession>
<evidence type="ECO:0000313" key="2">
    <source>
        <dbReference type="EMBL" id="ABB36974.1"/>
    </source>
</evidence>
<dbReference type="RefSeq" id="WP_011366333.1">
    <property type="nucleotide sequence ID" value="NC_007519.1"/>
</dbReference>
<dbReference type="STRING" id="207559.Dde_0173"/>
<evidence type="ECO:0000313" key="3">
    <source>
        <dbReference type="Proteomes" id="UP000002710"/>
    </source>
</evidence>
<name>Q317C2_OLEA2</name>
<proteinExistence type="predicted"/>
<dbReference type="PANTHER" id="PTHR23355:SF9">
    <property type="entry name" value="DIS3-LIKE EXONUCLEASE 2"/>
    <property type="match status" value="1"/>
</dbReference>
<dbReference type="GO" id="GO:0000932">
    <property type="term" value="C:P-body"/>
    <property type="evidence" value="ECO:0007669"/>
    <property type="project" value="TreeGrafter"/>
</dbReference>
<dbReference type="Pfam" id="PF00773">
    <property type="entry name" value="RNB"/>
    <property type="match status" value="1"/>
</dbReference>
<dbReference type="GO" id="GO:0003723">
    <property type="term" value="F:RNA binding"/>
    <property type="evidence" value="ECO:0007669"/>
    <property type="project" value="InterPro"/>
</dbReference>
<dbReference type="Proteomes" id="UP000002710">
    <property type="component" value="Chromosome"/>
</dbReference>
<dbReference type="AlphaFoldDB" id="Q317C2"/>
<dbReference type="InterPro" id="IPR012340">
    <property type="entry name" value="NA-bd_OB-fold"/>
</dbReference>
<dbReference type="GO" id="GO:0006402">
    <property type="term" value="P:mRNA catabolic process"/>
    <property type="evidence" value="ECO:0007669"/>
    <property type="project" value="TreeGrafter"/>
</dbReference>